<feature type="compositionally biased region" description="Polar residues" evidence="6">
    <location>
        <begin position="1859"/>
        <end position="1876"/>
    </location>
</feature>
<accession>A0A7M5WTZ2</accession>
<dbReference type="Gene3D" id="1.10.10.60">
    <property type="entry name" value="Homeodomain-like"/>
    <property type="match status" value="1"/>
</dbReference>
<dbReference type="PANTHER" id="PTHR16088">
    <property type="entry name" value="YY1 ASSOCIATED PROTEIN-RELATED"/>
    <property type="match status" value="1"/>
</dbReference>
<feature type="compositionally biased region" description="Basic residues" evidence="6">
    <location>
        <begin position="10"/>
        <end position="19"/>
    </location>
</feature>
<feature type="compositionally biased region" description="Basic and acidic residues" evidence="6">
    <location>
        <begin position="1841"/>
        <end position="1858"/>
    </location>
</feature>
<comment type="subcellular location">
    <subcellularLocation>
        <location evidence="1 5">Nucleus</location>
    </subcellularLocation>
</comment>
<feature type="compositionally biased region" description="Basic and acidic residues" evidence="6">
    <location>
        <begin position="28"/>
        <end position="42"/>
    </location>
</feature>
<feature type="region of interest" description="Disordered" evidence="6">
    <location>
        <begin position="2840"/>
        <end position="2866"/>
    </location>
</feature>
<feature type="region of interest" description="Disordered" evidence="6">
    <location>
        <begin position="2295"/>
        <end position="2322"/>
    </location>
</feature>
<feature type="compositionally biased region" description="Polar residues" evidence="6">
    <location>
        <begin position="1271"/>
        <end position="1281"/>
    </location>
</feature>
<feature type="region of interest" description="Disordered" evidence="6">
    <location>
        <begin position="998"/>
        <end position="1017"/>
    </location>
</feature>
<proteinExistence type="predicted"/>
<keyword evidence="2" id="KW-0805">Transcription regulation</keyword>
<keyword evidence="8" id="KW-1185">Reference proteome</keyword>
<dbReference type="EnsemblMetazoa" id="CLYHEMT013042.2">
    <property type="protein sequence ID" value="CLYHEMP013042.2"/>
    <property type="gene ID" value="CLYHEMG013042"/>
</dbReference>
<feature type="region of interest" description="Disordered" evidence="6">
    <location>
        <begin position="722"/>
        <end position="744"/>
    </location>
</feature>
<keyword evidence="4 5" id="KW-0539">Nucleus</keyword>
<dbReference type="GO" id="GO:0005634">
    <property type="term" value="C:nucleus"/>
    <property type="evidence" value="ECO:0007669"/>
    <property type="project" value="UniProtKB-SubCell"/>
</dbReference>
<feature type="region of interest" description="Disordered" evidence="6">
    <location>
        <begin position="862"/>
        <end position="909"/>
    </location>
</feature>
<dbReference type="GO" id="GO:0006355">
    <property type="term" value="P:regulation of DNA-templated transcription"/>
    <property type="evidence" value="ECO:0007669"/>
    <property type="project" value="InterPro"/>
</dbReference>
<feature type="region of interest" description="Disordered" evidence="6">
    <location>
        <begin position="2714"/>
        <end position="2735"/>
    </location>
</feature>
<feature type="compositionally biased region" description="Low complexity" evidence="6">
    <location>
        <begin position="1321"/>
        <end position="1351"/>
    </location>
</feature>
<feature type="region of interest" description="Disordered" evidence="6">
    <location>
        <begin position="1661"/>
        <end position="1700"/>
    </location>
</feature>
<feature type="compositionally biased region" description="Polar residues" evidence="6">
    <location>
        <begin position="2724"/>
        <end position="2735"/>
    </location>
</feature>
<evidence type="ECO:0000256" key="2">
    <source>
        <dbReference type="ARBA" id="ARBA00023015"/>
    </source>
</evidence>
<feature type="region of interest" description="Disordered" evidence="6">
    <location>
        <begin position="1093"/>
        <end position="1114"/>
    </location>
</feature>
<keyword evidence="3" id="KW-0804">Transcription</keyword>
<protein>
    <recommendedName>
        <fullName evidence="9">GON-4-like protein</fullName>
    </recommendedName>
</protein>
<feature type="region of interest" description="Disordered" evidence="6">
    <location>
        <begin position="1203"/>
        <end position="1223"/>
    </location>
</feature>
<dbReference type="GO" id="GO:0003712">
    <property type="term" value="F:transcription coregulator activity"/>
    <property type="evidence" value="ECO:0007669"/>
    <property type="project" value="TreeGrafter"/>
</dbReference>
<feature type="region of interest" description="Disordered" evidence="6">
    <location>
        <begin position="154"/>
        <end position="182"/>
    </location>
</feature>
<dbReference type="InterPro" id="IPR036600">
    <property type="entry name" value="PAH_sf"/>
</dbReference>
<feature type="compositionally biased region" description="Polar residues" evidence="6">
    <location>
        <begin position="875"/>
        <end position="892"/>
    </location>
</feature>
<evidence type="ECO:0000313" key="7">
    <source>
        <dbReference type="EnsemblMetazoa" id="CLYHEMP013042.2"/>
    </source>
</evidence>
<dbReference type="PANTHER" id="PTHR16088:SF3">
    <property type="entry name" value="GON-4-LIKE PROTEIN"/>
    <property type="match status" value="1"/>
</dbReference>
<dbReference type="OrthoDB" id="6257037at2759"/>
<feature type="compositionally biased region" description="Basic and acidic residues" evidence="6">
    <location>
        <begin position="1788"/>
        <end position="1827"/>
    </location>
</feature>
<feature type="region of interest" description="Disordered" evidence="6">
    <location>
        <begin position="2165"/>
        <end position="2211"/>
    </location>
</feature>
<name>A0A7M5WTZ2_9CNID</name>
<dbReference type="Gene3D" id="1.20.1160.11">
    <property type="entry name" value="Paired amphipathic helix"/>
    <property type="match status" value="1"/>
</dbReference>
<dbReference type="PROSITE" id="PS51477">
    <property type="entry name" value="PAH"/>
    <property type="match status" value="1"/>
</dbReference>
<evidence type="ECO:0000256" key="5">
    <source>
        <dbReference type="PROSITE-ProRule" id="PRU00810"/>
    </source>
</evidence>
<dbReference type="Proteomes" id="UP000594262">
    <property type="component" value="Unplaced"/>
</dbReference>
<dbReference type="InterPro" id="IPR003822">
    <property type="entry name" value="PAH"/>
</dbReference>
<dbReference type="InterPro" id="IPR052435">
    <property type="entry name" value="YY1-Transcr_Regul"/>
</dbReference>
<feature type="region of interest" description="Disordered" evidence="6">
    <location>
        <begin position="1313"/>
        <end position="1396"/>
    </location>
</feature>
<organism evidence="7 8">
    <name type="scientific">Clytia hemisphaerica</name>
    <dbReference type="NCBI Taxonomy" id="252671"/>
    <lineage>
        <taxon>Eukaryota</taxon>
        <taxon>Metazoa</taxon>
        <taxon>Cnidaria</taxon>
        <taxon>Hydrozoa</taxon>
        <taxon>Hydroidolina</taxon>
        <taxon>Leptothecata</taxon>
        <taxon>Obeliida</taxon>
        <taxon>Clytiidae</taxon>
        <taxon>Clytia</taxon>
    </lineage>
</organism>
<evidence type="ECO:0000256" key="1">
    <source>
        <dbReference type="ARBA" id="ARBA00004123"/>
    </source>
</evidence>
<dbReference type="RefSeq" id="XP_066931088.1">
    <property type="nucleotide sequence ID" value="XM_067074987.1"/>
</dbReference>
<feature type="compositionally biased region" description="Basic and acidic residues" evidence="6">
    <location>
        <begin position="2240"/>
        <end position="2276"/>
    </location>
</feature>
<feature type="region of interest" description="Disordered" evidence="6">
    <location>
        <begin position="1777"/>
        <end position="1961"/>
    </location>
</feature>
<feature type="region of interest" description="Disordered" evidence="6">
    <location>
        <begin position="1264"/>
        <end position="1291"/>
    </location>
</feature>
<feature type="compositionally biased region" description="Basic and acidic residues" evidence="6">
    <location>
        <begin position="2174"/>
        <end position="2189"/>
    </location>
</feature>
<feature type="region of interest" description="Disordered" evidence="6">
    <location>
        <begin position="2232"/>
        <end position="2276"/>
    </location>
</feature>
<feature type="compositionally biased region" description="Polar residues" evidence="6">
    <location>
        <begin position="1885"/>
        <end position="1894"/>
    </location>
</feature>
<dbReference type="GeneID" id="136818750"/>
<feature type="region of interest" description="Disordered" evidence="6">
    <location>
        <begin position="2459"/>
        <end position="2498"/>
    </location>
</feature>
<reference evidence="7" key="1">
    <citation type="submission" date="2021-01" db="UniProtKB">
        <authorList>
            <consortium name="EnsemblMetazoa"/>
        </authorList>
    </citation>
    <scope>IDENTIFICATION</scope>
</reference>
<dbReference type="Pfam" id="PF02671">
    <property type="entry name" value="PAH"/>
    <property type="match status" value="1"/>
</dbReference>
<evidence type="ECO:0000256" key="4">
    <source>
        <dbReference type="ARBA" id="ARBA00023242"/>
    </source>
</evidence>
<evidence type="ECO:0000313" key="8">
    <source>
        <dbReference type="Proteomes" id="UP000594262"/>
    </source>
</evidence>
<dbReference type="SUPFAM" id="SSF47762">
    <property type="entry name" value="PAH2 domain"/>
    <property type="match status" value="2"/>
</dbReference>
<feature type="compositionally biased region" description="Polar residues" evidence="6">
    <location>
        <begin position="2467"/>
        <end position="2481"/>
    </location>
</feature>
<evidence type="ECO:0000256" key="6">
    <source>
        <dbReference type="SAM" id="MobiDB-lite"/>
    </source>
</evidence>
<feature type="compositionally biased region" description="Acidic residues" evidence="6">
    <location>
        <begin position="1752"/>
        <end position="1765"/>
    </location>
</feature>
<feature type="compositionally biased region" description="Polar residues" evidence="6">
    <location>
        <begin position="2295"/>
        <end position="2307"/>
    </location>
</feature>
<feature type="region of interest" description="Disordered" evidence="6">
    <location>
        <begin position="1728"/>
        <end position="1765"/>
    </location>
</feature>
<sequence length="2866" mass="322481">MSFLTTPKKCSGKRSRKQKTVNQSLKRQKTDNVEDEENHLRDCFLSSSSTSGEDENEEENLEEEIDWKKLEQVLEESAQKANLTAVNVKSILHHILRDKRVIDYAQDIADSVPLPETKVTEATKMTRSKAKLFGQQPLLTALETTKPKSILDLEFSDSSSDDEDFQPGHDTEASQTSDDDMTDRLSDITADARSPRVLTTPKPELNNSLQVIDEGQIMVGAVSTPISKDDLIASRTRSRCPMEDVTVEDLEALFNPPDFEPTSFVPEDLDADELIWQGWLVGLTKPEKSVLNDTNDDDKDDEDFNYMEATAEEEIEIEEELRDDRATRITQKELQGLFNELLLGYDQDAMDNYDELIQELCEEQPQSQSNRFEVPCDSMEAADGLVLTYQMRQQMTAQLQQHVQMLSQVYMLSCTHSWLRNETHQCKQYIEELATFHDKAVQNSQDYLGSLSPELSMFCTPGISDSFNIIKSLAGQKIVTRNPKSQMQKAKKNVTISDTIAEMFTTIPFFATYIELVPKQGPQNEEMQRRTRRKKFLQCEDNLLALGLDQFKGKRYERFEAIKEHLLPIFDPKQLQIRVKNCTSTLKLKYNPIAYVKNEKRVPELENEVNITVPRNISEIPLYKLPKMVWKHRFIPNWFLKVDRELGKNEKIILEQKHLKEYEKKNKLFEIAQQHSTPSNKAVLSTPLQLVSTQHNIERLYNSAPIFPTYQVKSGINNATMTTADKTNMTSQQERGQDSTIKNRVNRSLSYSEVQSSLSFNNNSNLSSTSISKENNTSGDGFPLPVNMLLSDLPMPDSLPHLTFSPSKPLHETSFSEVKQFLKTPQKLKSLKAEDKKTKDVSLNLSPLKDLDVSQVCFGKNLETPQKTDNKNNNDGELSSPGTGYSPESSYGDSPINHKITSEHGQVNSPHAPVANNLIKASSPQTKTCDIFQQPPDGCITTFGSPSSARLKTLKDNHPSKSHSPLSQVTHSPGLTNLPVNSAGLQSPVVQTMNLASPQNAQNVQRQSSQAISPSSTNDVFDLPQVVRSPIVQVHWPQYQWPMVNSPMANSPQVQLPQFHSPMVQGNSPQVQQPLVHSPQVHLPMVLVNSPQVHPPQAHSPQVHSPMVHSPQMTHSPMVNSPKVPQTIPTQIVQGAMIAQSPLATGNFDQQLQSPATPMSLQSPQIAYQPNIVQQQPQSPVITNSPASPQVLHNYHVAMQSSLASPHPHNSLPMHSPAHNHVIANSPNVQSNIIFQQPANQQSASPSVAYQVQTSASLVTINQHQAEQKTSEPMSMQSPMQYTPLHSPRVYQSPAGQTIAHSPHIGLENNQHIVQSPVPPSQSSCQPASTNQIQQSPSQVQNVNQSNKQQSTLQISPFAGHSSQNTPTIGHDDETPNDHSPIVETPTNSQDAFFGKDTPPFDRNTPICQSLATPTHESAAYTNGNTENSMTKLVDKQRTVDENLESLIFMDDPKKEGRRKKTQIKRKKKQQFDYEQALKQRAVDFAQIYFTRVRETLADQPDLFEEFFELMKSVNQRRISKLETYQKICVLFVDYPDLVENFVGFLDQHEARYVGKYMHWLQFELNIKFLTECEQTFFDAPEQYEKITKKIVEVTSRTKNAQQILDEVTPLFQGDVQLRHMFIRLFPDLSPPPCNDEDFEVIDFSAVSSGLKEIDDFEEIPYQPPDLDQSMNALDDDFNQLNTPYSTRGGRRDSTSLKSPIVIKKKKRIPTFSPKKRSNKNIAASKLKQLATKRQQIKEQKKRKFRASPTSGEDDFHDNDEDDDDVIDDEFFERLAPHDDESCFPLKENSKGGHQSDELEDRQNWPKTPEKQPTDSEHSNLDQKPDRAPLNNEHSNLSNKSTDRNIFETLNKDQERTPSELSFRTHSLGSDPSNSRLEAKDDGKSATNNININDGDTEGVVESESGNDKAKEETYPVSPKSVVDQCIDPLNGTIVVDDSRGEENLENQNYEPGDTNIDQDKESKVYLDETLKPDPIPLESASVASADVDFNVVTTKQSGPDIVDLCSVSSSTIDSSTKHLADVKTIEQIVTEAERDEIETDNEVERIMFKIPKVTFSTPKITQNSSDDDVPSCSKASKDALSQLSVISVVKSDVETNFQEEVITKKSEVEDFNELTFPFPNESQTSSKTLHQDKSVLHNDMKEPQNLSKNIDQASAPRSDIPFSFPKILSGEECPEKQNDMEEKPDSKKRNVVTEPDLTNNLTFPFPAESNHKISNQNQKIVVDQLHQPSLTNDLTFPHYPEDTKSRLPEGTKKTDEISCRSDRVQDTGEGKPGDNIEKVVLPKIDAQNSTTVSVNLGKSDMNNSPSRHVDISKETSTSKSKKLHENIPIKPVYIKKPVRRLSCQDITTLSTEVDPLLFSEDSMTSTLTSFGLNSKSVAKVLKKRKIKKSQSMVVIPQKPPRRLSSQEITTLCTDIDPILFSEDSTNSTLISYGLKKRRLKKSEIVKLSDISSDRDYLSDNEELESRSVQGSFDMNSSLTRSPDEAQPGPSHVRRDSKKLIKGKTKRYKETKRRLKHTDIKTLSKRENKHAFSDEDDDYFESWSVESSYGLNQSILSSQSVNSPVYAMNGDTKSIPEADNQRIGEKNVDSKRPLQSDILEISPIDCQEKAQQMKNIECGSRSTSTENEVSCAVILSSSGKELMSIKEDDEEQNEIHEDARETEIEIRSIVRDQETLDENNKKVTKEFLQPVDENPPSKGLIPAQPMVTRQLYPTNSRDNIKPLPQSSEPNEQTTAAENSIKNIDDALQDDTIESSIGRKPVEESSLAAEKPENLHQDTITAASNEKVEWSREEDTIILFALKNHGNQPDLHHTIAHQFPKHTLGEVQERVAFYLKMLPPSSHVDESESESDSSTFDYEGSSSSDSE</sequence>
<feature type="region of interest" description="Disordered" evidence="6">
    <location>
        <begin position="1"/>
        <end position="63"/>
    </location>
</feature>
<feature type="compositionally biased region" description="Acidic residues" evidence="6">
    <location>
        <begin position="52"/>
        <end position="63"/>
    </location>
</feature>
<evidence type="ECO:0000256" key="3">
    <source>
        <dbReference type="ARBA" id="ARBA00023163"/>
    </source>
</evidence>
<evidence type="ECO:0008006" key="9">
    <source>
        <dbReference type="Google" id="ProtNLM"/>
    </source>
</evidence>